<gene>
    <name evidence="12" type="primary">psd_1</name>
    <name evidence="11" type="synonym">psd</name>
    <name evidence="12" type="ORF">LAUMK13_00478</name>
</gene>
<evidence type="ECO:0000256" key="6">
    <source>
        <dbReference type="ARBA" id="ARBA00023145"/>
    </source>
</evidence>
<dbReference type="Pfam" id="PF02666">
    <property type="entry name" value="PS_Dcarbxylase"/>
    <property type="match status" value="1"/>
</dbReference>
<comment type="PTM">
    <text evidence="11">Is synthesized initially as an inactive proenzyme. Formation of the active enzyme involves a self-maturation process in which the active site pyruvoyl group is generated from an internal serine residue via an autocatalytic post-translational modification. Two non-identical subunits are generated from the proenzyme in this reaction, and the pyruvate is formed at the N-terminus of the alpha chain, which is derived from the carboxyl end of the proenzyme. The post-translation cleavage follows an unusual pathway, termed non-hydrolytic serinolysis, in which the side chain hydroxyl group of the serine supplies its oxygen atom to form the C-terminus of the beta chain, while the remainder of the serine residue undergoes an oxidative deamination to produce ammonia and the pyruvoyl prosthetic group on the alpha chain.</text>
</comment>
<evidence type="ECO:0000313" key="13">
    <source>
        <dbReference type="Proteomes" id="UP000267289"/>
    </source>
</evidence>
<dbReference type="Proteomes" id="UP000267289">
    <property type="component" value="Unassembled WGS sequence"/>
</dbReference>
<keyword evidence="1 11" id="KW-1003">Cell membrane</keyword>
<feature type="chain" id="PRO_5023241344" description="Phosphatidylserine decarboxylase alpha chain" evidence="11">
    <location>
        <begin position="223"/>
        <end position="254"/>
    </location>
</feature>
<reference evidence="12 13" key="1">
    <citation type="submission" date="2018-09" db="EMBL/GenBank/DDBJ databases">
        <authorList>
            <person name="Tagini F."/>
        </authorList>
    </citation>
    <scope>NUCLEOTIDE SEQUENCE [LARGE SCALE GENOMIC DNA]</scope>
    <source>
        <strain evidence="12 13">MK13</strain>
    </source>
</reference>
<evidence type="ECO:0000256" key="3">
    <source>
        <dbReference type="ARBA" id="ARBA00022793"/>
    </source>
</evidence>
<dbReference type="GO" id="GO:0006646">
    <property type="term" value="P:phosphatidylethanolamine biosynthetic process"/>
    <property type="evidence" value="ECO:0007669"/>
    <property type="project" value="UniProtKB-UniRule"/>
</dbReference>
<dbReference type="AlphaFoldDB" id="A0A498PS58"/>
<keyword evidence="7 11" id="KW-0594">Phospholipid biosynthesis</keyword>
<dbReference type="EMBL" id="UPHQ01000021">
    <property type="protein sequence ID" value="VBA34368.1"/>
    <property type="molecule type" value="Genomic_DNA"/>
</dbReference>
<dbReference type="OrthoDB" id="9790893at2"/>
<keyword evidence="3 11" id="KW-0210">Decarboxylase</keyword>
<evidence type="ECO:0000256" key="11">
    <source>
        <dbReference type="HAMAP-Rule" id="MF_00664"/>
    </source>
</evidence>
<keyword evidence="2 11" id="KW-0444">Lipid biosynthesis</keyword>
<evidence type="ECO:0000256" key="4">
    <source>
        <dbReference type="ARBA" id="ARBA00023098"/>
    </source>
</evidence>
<feature type="active site" description="Schiff-base intermediate with substrate; via pyruvic acid" evidence="11">
    <location>
        <position position="223"/>
    </location>
</feature>
<accession>A0A498PS58</accession>
<dbReference type="UniPathway" id="UPA00558">
    <property type="reaction ID" value="UER00616"/>
</dbReference>
<comment type="function">
    <text evidence="11">Catalyzes the formation of phosphatidylethanolamine (PtdEtn) from phosphatidylserine (PtdSer).</text>
</comment>
<keyword evidence="9 11" id="KW-1208">Phospholipid metabolism</keyword>
<dbReference type="HAMAP" id="MF_00664">
    <property type="entry name" value="PS_decarb_PSD_A"/>
    <property type="match status" value="1"/>
</dbReference>
<evidence type="ECO:0000256" key="2">
    <source>
        <dbReference type="ARBA" id="ARBA00022516"/>
    </source>
</evidence>
<protein>
    <recommendedName>
        <fullName evidence="11">Phosphatidylserine decarboxylase proenzyme</fullName>
        <ecNumber evidence="11">4.1.1.65</ecNumber>
    </recommendedName>
    <component>
        <recommendedName>
            <fullName evidence="11">Phosphatidylserine decarboxylase alpha chain</fullName>
        </recommendedName>
    </component>
    <component>
        <recommendedName>
            <fullName evidence="11">Phosphatidylserine decarboxylase beta chain</fullName>
        </recommendedName>
    </component>
</protein>
<keyword evidence="8 11" id="KW-0456">Lyase</keyword>
<organism evidence="12 13">
    <name type="scientific">Mycobacterium innocens</name>
    <dbReference type="NCBI Taxonomy" id="2341083"/>
    <lineage>
        <taxon>Bacteria</taxon>
        <taxon>Bacillati</taxon>
        <taxon>Actinomycetota</taxon>
        <taxon>Actinomycetes</taxon>
        <taxon>Mycobacteriales</taxon>
        <taxon>Mycobacteriaceae</taxon>
        <taxon>Mycobacterium</taxon>
    </lineage>
</organism>
<keyword evidence="13" id="KW-1185">Reference proteome</keyword>
<comment type="pathway">
    <text evidence="11">Phospholipid metabolism; phosphatidylethanolamine biosynthesis; phosphatidylethanolamine from CDP-diacylglycerol: step 2/2.</text>
</comment>
<evidence type="ECO:0000256" key="9">
    <source>
        <dbReference type="ARBA" id="ARBA00023264"/>
    </source>
</evidence>
<evidence type="ECO:0000313" key="12">
    <source>
        <dbReference type="EMBL" id="VBA34368.1"/>
    </source>
</evidence>
<name>A0A498PS58_9MYCO</name>
<sequence>MARRPRPPAEERTSYPAPSLSPQHLLALLRSTVPPIHPAGRPFIAAGLAAASTGILGQAATGRDLRWLRRTGLLAAGACAGFFRHPSRVSPTRPGAIVAPADGVICVIDSAAPPAELSMGAAPLPRVSIFLSIFDVHVQRSPVSGEVIAVQHRPGRFGSADLPSASVDNERTSVRIRTPSGSQVSEVIVVQIAGLVARRIVCDAHVGDKLSIGDTYGLIRFGSRLDTYLPPGAEPVVRVGQRAIAGETVLAELP</sequence>
<keyword evidence="10 11" id="KW-0670">Pyruvate</keyword>
<evidence type="ECO:0000256" key="10">
    <source>
        <dbReference type="ARBA" id="ARBA00023317"/>
    </source>
</evidence>
<evidence type="ECO:0000256" key="8">
    <source>
        <dbReference type="ARBA" id="ARBA00023239"/>
    </source>
</evidence>
<dbReference type="GO" id="GO:0005886">
    <property type="term" value="C:plasma membrane"/>
    <property type="evidence" value="ECO:0007669"/>
    <property type="project" value="UniProtKB-SubCell"/>
</dbReference>
<dbReference type="NCBIfam" id="NF003679">
    <property type="entry name" value="PRK05305.1-3"/>
    <property type="match status" value="1"/>
</dbReference>
<keyword evidence="6 11" id="KW-0865">Zymogen</keyword>
<feature type="site" description="Cleavage (non-hydrolytic); by autocatalysis" evidence="11">
    <location>
        <begin position="222"/>
        <end position="223"/>
    </location>
</feature>
<feature type="chain" id="PRO_5023241343" description="Phosphatidylserine decarboxylase beta chain" evidence="11">
    <location>
        <begin position="1"/>
        <end position="222"/>
    </location>
</feature>
<keyword evidence="5 11" id="KW-0472">Membrane</keyword>
<evidence type="ECO:0000256" key="5">
    <source>
        <dbReference type="ARBA" id="ARBA00023136"/>
    </source>
</evidence>
<dbReference type="PANTHER" id="PTHR35809">
    <property type="entry name" value="ARCHAETIDYLSERINE DECARBOXYLASE PROENZYME-RELATED"/>
    <property type="match status" value="1"/>
</dbReference>
<comment type="cofactor">
    <cofactor evidence="11">
        <name>pyruvate</name>
        <dbReference type="ChEBI" id="CHEBI:15361"/>
    </cofactor>
    <text evidence="11">Binds 1 pyruvoyl group covalently per subunit.</text>
</comment>
<comment type="subcellular location">
    <subcellularLocation>
        <location evidence="11">Cell membrane</location>
        <topology evidence="11">Peripheral membrane protein</topology>
    </subcellularLocation>
</comment>
<keyword evidence="4 11" id="KW-0443">Lipid metabolism</keyword>
<dbReference type="RefSeq" id="WP_082274599.1">
    <property type="nucleotide sequence ID" value="NZ_UPHQ01000021.1"/>
</dbReference>
<comment type="similarity">
    <text evidence="11">Belongs to the phosphatidylserine decarboxylase family. PSD-A subfamily.</text>
</comment>
<comment type="subunit">
    <text evidence="11">Heterodimer of a large membrane-associated beta subunit and a small pyruvoyl-containing alpha subunit.</text>
</comment>
<dbReference type="PANTHER" id="PTHR35809:SF1">
    <property type="entry name" value="ARCHAETIDYLSERINE DECARBOXYLASE PROENZYME-RELATED"/>
    <property type="match status" value="1"/>
</dbReference>
<proteinExistence type="inferred from homology"/>
<evidence type="ECO:0000256" key="1">
    <source>
        <dbReference type="ARBA" id="ARBA00022475"/>
    </source>
</evidence>
<dbReference type="EC" id="4.1.1.65" evidence="11"/>
<feature type="modified residue" description="Pyruvic acid (Ser); by autocatalysis" evidence="11">
    <location>
        <position position="223"/>
    </location>
</feature>
<comment type="catalytic activity">
    <reaction evidence="11">
        <text>a 1,2-diacyl-sn-glycero-3-phospho-L-serine + H(+) = a 1,2-diacyl-sn-glycero-3-phosphoethanolamine + CO2</text>
        <dbReference type="Rhea" id="RHEA:20828"/>
        <dbReference type="ChEBI" id="CHEBI:15378"/>
        <dbReference type="ChEBI" id="CHEBI:16526"/>
        <dbReference type="ChEBI" id="CHEBI:57262"/>
        <dbReference type="ChEBI" id="CHEBI:64612"/>
        <dbReference type="EC" id="4.1.1.65"/>
    </reaction>
</comment>
<dbReference type="InterPro" id="IPR003817">
    <property type="entry name" value="PS_Dcarbxylase"/>
</dbReference>
<dbReference type="GO" id="GO:0004609">
    <property type="term" value="F:phosphatidylserine decarboxylase activity"/>
    <property type="evidence" value="ECO:0007669"/>
    <property type="project" value="UniProtKB-UniRule"/>
</dbReference>
<dbReference type="InterPro" id="IPR033175">
    <property type="entry name" value="PSD-A"/>
</dbReference>
<evidence type="ECO:0000256" key="7">
    <source>
        <dbReference type="ARBA" id="ARBA00023209"/>
    </source>
</evidence>